<proteinExistence type="predicted"/>
<dbReference type="RefSeq" id="WP_381344127.1">
    <property type="nucleotide sequence ID" value="NZ_JBHMCY010000012.1"/>
</dbReference>
<reference evidence="1 2" key="1">
    <citation type="submission" date="2024-09" db="EMBL/GenBank/DDBJ databases">
        <authorList>
            <person name="Sun Q."/>
            <person name="Mori K."/>
        </authorList>
    </citation>
    <scope>NUCLEOTIDE SEQUENCE [LARGE SCALE GENOMIC DNA]</scope>
    <source>
        <strain evidence="1 2">JCM 6917</strain>
    </source>
</reference>
<dbReference type="Proteomes" id="UP001589709">
    <property type="component" value="Unassembled WGS sequence"/>
</dbReference>
<comment type="caution">
    <text evidence="1">The sequence shown here is derived from an EMBL/GenBank/DDBJ whole genome shotgun (WGS) entry which is preliminary data.</text>
</comment>
<dbReference type="EMBL" id="JBHMCY010000012">
    <property type="protein sequence ID" value="MFB9462763.1"/>
    <property type="molecule type" value="Genomic_DNA"/>
</dbReference>
<sequence length="47" mass="5266">MHLLVAPECPADSETATVVDYIPARDEDAPLAQRETYRVLEDTHRLG</sequence>
<name>A0ABV5MXK8_9ACTN</name>
<evidence type="ECO:0000313" key="1">
    <source>
        <dbReference type="EMBL" id="MFB9462763.1"/>
    </source>
</evidence>
<gene>
    <name evidence="1" type="ORF">ACFF45_08590</name>
</gene>
<evidence type="ECO:0000313" key="2">
    <source>
        <dbReference type="Proteomes" id="UP001589709"/>
    </source>
</evidence>
<keyword evidence="2" id="KW-1185">Reference proteome</keyword>
<protein>
    <submittedName>
        <fullName evidence="1">Uncharacterized protein</fullName>
    </submittedName>
</protein>
<accession>A0ABV5MXK8</accession>
<organism evidence="1 2">
    <name type="scientific">Streptomyces cinereospinus</name>
    <dbReference type="NCBI Taxonomy" id="285561"/>
    <lineage>
        <taxon>Bacteria</taxon>
        <taxon>Bacillati</taxon>
        <taxon>Actinomycetota</taxon>
        <taxon>Actinomycetes</taxon>
        <taxon>Kitasatosporales</taxon>
        <taxon>Streptomycetaceae</taxon>
        <taxon>Streptomyces</taxon>
    </lineage>
</organism>